<dbReference type="GO" id="GO:0043546">
    <property type="term" value="F:molybdopterin cofactor binding"/>
    <property type="evidence" value="ECO:0007669"/>
    <property type="project" value="InterPro"/>
</dbReference>
<dbReference type="GO" id="GO:0051536">
    <property type="term" value="F:iron-sulfur cluster binding"/>
    <property type="evidence" value="ECO:0007669"/>
    <property type="project" value="UniProtKB-KW"/>
</dbReference>
<dbReference type="Pfam" id="PF04879">
    <property type="entry name" value="Molybdop_Fe4S4"/>
    <property type="match status" value="1"/>
</dbReference>
<dbReference type="InterPro" id="IPR050612">
    <property type="entry name" value="Prok_Mopterin_Oxidored"/>
</dbReference>
<evidence type="ECO:0000256" key="7">
    <source>
        <dbReference type="ARBA" id="ARBA00023014"/>
    </source>
</evidence>
<comment type="cofactor">
    <cofactor evidence="1">
        <name>Mo-bis(molybdopterin guanine dinucleotide)</name>
        <dbReference type="ChEBI" id="CHEBI:60539"/>
    </cofactor>
</comment>
<dbReference type="RefSeq" id="WP_073476142.1">
    <property type="nucleotide sequence ID" value="NZ_FQZU01000013.1"/>
</dbReference>
<dbReference type="InterPro" id="IPR009010">
    <property type="entry name" value="Asp_de-COase-like_dom_sf"/>
</dbReference>
<keyword evidence="3" id="KW-0500">Molybdenum</keyword>
<name>A0A1M6MWF1_9BACT</name>
<evidence type="ECO:0000256" key="1">
    <source>
        <dbReference type="ARBA" id="ARBA00001942"/>
    </source>
</evidence>
<dbReference type="AlphaFoldDB" id="A0A1M6MWF1"/>
<evidence type="ECO:0000256" key="5">
    <source>
        <dbReference type="ARBA" id="ARBA00023002"/>
    </source>
</evidence>
<feature type="domain" description="4Fe-4S Mo/W bis-MGD-type" evidence="8">
    <location>
        <begin position="3"/>
        <end position="59"/>
    </location>
</feature>
<organism evidence="9 10">
    <name type="scientific">Desulfatibacillum alkenivorans DSM 16219</name>
    <dbReference type="NCBI Taxonomy" id="1121393"/>
    <lineage>
        <taxon>Bacteria</taxon>
        <taxon>Pseudomonadati</taxon>
        <taxon>Thermodesulfobacteriota</taxon>
        <taxon>Desulfobacteria</taxon>
        <taxon>Desulfobacterales</taxon>
        <taxon>Desulfatibacillaceae</taxon>
        <taxon>Desulfatibacillum</taxon>
    </lineage>
</organism>
<dbReference type="PROSITE" id="PS00932">
    <property type="entry name" value="MOLYBDOPTERIN_PROK_3"/>
    <property type="match status" value="1"/>
</dbReference>
<evidence type="ECO:0000313" key="9">
    <source>
        <dbReference type="EMBL" id="SHJ87756.1"/>
    </source>
</evidence>
<sequence length="714" mass="77927">METKRHYRSCSICESMCGLEIVTRGTEILTIRGDKNDPLSKGYLCAKGAALKDLYNDPDRLRQPVVRTGAGWERVSWDDAFDQAEAGLKAIRKEYGNDALAFYFGNPNAHYHGSLLFLLPFFRAMNTKNRFSASSADQLPLMLVCEQLFGHMFLLPSPDANRTDYFLLIGGNPVVSGGSIMTLPGFGRRMKAIQKRGGKVVVVDPMKTATASLADKHFFIRPGSDVFFLASLLHVMFRDGLADPGWLGHFCDGLDQAESMVKAFSPEKTESVTGVSPRDVEAVARDFCRAPSAVCYGRMGACVQEYGALVNWLIMLVNIVAGKFDRPGGFMFPTPALDVAKFLSWMTSKGELGKNKTRVRGLPAFGDEFPVAALAEEIMTPGPGKIRGLVSICGNPVLSAPNGKILDQALAELDYMVAMDWYIAESSRHANVILPPTNVLEHDHMATMTNVCGSHNMVKYSPAVFKPEGDVRHNWQILKELAVRMEANPLAAAAVKMTTPTLLLKAGIRIGPHGAGLNPWGQGLTLKKMKASPHGVDLGPLRSSLPGRLFTKNKRINLVPQIFTDGLEVLSGNFSAPEITGDYDLLLIGRRNRKSNNSWFHNLENMHTPSNRCTAMLNPADAASRGIEEGDVISLESRVGKIELEAEVTSNIMEGVVSVPHGWGHHYKGVSLKVASRRPGVSVNDITDNQRVDSICGTAVFSGVPVKVSKKNDL</sequence>
<accession>A0A1M6MWF1</accession>
<dbReference type="GO" id="GO:0016491">
    <property type="term" value="F:oxidoreductase activity"/>
    <property type="evidence" value="ECO:0007669"/>
    <property type="project" value="UniProtKB-KW"/>
</dbReference>
<dbReference type="Gene3D" id="2.40.40.20">
    <property type="match status" value="1"/>
</dbReference>
<evidence type="ECO:0000259" key="8">
    <source>
        <dbReference type="PROSITE" id="PS51669"/>
    </source>
</evidence>
<dbReference type="InterPro" id="IPR006655">
    <property type="entry name" value="Mopterin_OxRdtase_prok_CS"/>
</dbReference>
<keyword evidence="6" id="KW-0408">Iron</keyword>
<dbReference type="SUPFAM" id="SSF53706">
    <property type="entry name" value="Formate dehydrogenase/DMSO reductase, domains 1-3"/>
    <property type="match status" value="1"/>
</dbReference>
<comment type="similarity">
    <text evidence="2">Belongs to the prokaryotic molybdopterin-containing oxidoreductase family.</text>
</comment>
<evidence type="ECO:0000256" key="2">
    <source>
        <dbReference type="ARBA" id="ARBA00010312"/>
    </source>
</evidence>
<dbReference type="SMART" id="SM00926">
    <property type="entry name" value="Molybdop_Fe4S4"/>
    <property type="match status" value="1"/>
</dbReference>
<dbReference type="STRING" id="1121393.SAMN02745216_02464"/>
<gene>
    <name evidence="9" type="ORF">SAMN02745216_02464</name>
</gene>
<keyword evidence="7" id="KW-0411">Iron-sulfur</keyword>
<protein>
    <submittedName>
        <fullName evidence="9">Anaerobic selenocysteine-containing dehydrogenase</fullName>
    </submittedName>
</protein>
<reference evidence="10" key="1">
    <citation type="submission" date="2016-11" db="EMBL/GenBank/DDBJ databases">
        <authorList>
            <person name="Varghese N."/>
            <person name="Submissions S."/>
        </authorList>
    </citation>
    <scope>NUCLEOTIDE SEQUENCE [LARGE SCALE GENOMIC DNA]</scope>
    <source>
        <strain evidence="10">DSM 16219</strain>
    </source>
</reference>
<dbReference type="Gene3D" id="3.40.228.10">
    <property type="entry name" value="Dimethylsulfoxide Reductase, domain 2"/>
    <property type="match status" value="1"/>
</dbReference>
<dbReference type="PROSITE" id="PS51669">
    <property type="entry name" value="4FE4S_MOW_BIS_MGD"/>
    <property type="match status" value="1"/>
</dbReference>
<evidence type="ECO:0000256" key="3">
    <source>
        <dbReference type="ARBA" id="ARBA00022505"/>
    </source>
</evidence>
<dbReference type="Gene3D" id="2.20.25.90">
    <property type="entry name" value="ADC-like domains"/>
    <property type="match status" value="1"/>
</dbReference>
<dbReference type="InterPro" id="IPR006656">
    <property type="entry name" value="Mopterin_OxRdtase"/>
</dbReference>
<dbReference type="GO" id="GO:0046872">
    <property type="term" value="F:metal ion binding"/>
    <property type="evidence" value="ECO:0007669"/>
    <property type="project" value="UniProtKB-KW"/>
</dbReference>
<dbReference type="Pfam" id="PF00384">
    <property type="entry name" value="Molybdopterin"/>
    <property type="match status" value="1"/>
</dbReference>
<dbReference type="EMBL" id="FQZU01000013">
    <property type="protein sequence ID" value="SHJ87756.1"/>
    <property type="molecule type" value="Genomic_DNA"/>
</dbReference>
<proteinExistence type="inferred from homology"/>
<dbReference type="Gene3D" id="3.40.50.740">
    <property type="match status" value="1"/>
</dbReference>
<dbReference type="Pfam" id="PF01568">
    <property type="entry name" value="Molydop_binding"/>
    <property type="match status" value="1"/>
</dbReference>
<dbReference type="SUPFAM" id="SSF50692">
    <property type="entry name" value="ADC-like"/>
    <property type="match status" value="1"/>
</dbReference>
<keyword evidence="4" id="KW-0479">Metal-binding</keyword>
<keyword evidence="5" id="KW-0560">Oxidoreductase</keyword>
<evidence type="ECO:0000256" key="6">
    <source>
        <dbReference type="ARBA" id="ARBA00023004"/>
    </source>
</evidence>
<evidence type="ECO:0000256" key="4">
    <source>
        <dbReference type="ARBA" id="ARBA00022723"/>
    </source>
</evidence>
<dbReference type="Proteomes" id="UP000183994">
    <property type="component" value="Unassembled WGS sequence"/>
</dbReference>
<dbReference type="OrthoDB" id="9810782at2"/>
<evidence type="ECO:0000313" key="10">
    <source>
        <dbReference type="Proteomes" id="UP000183994"/>
    </source>
</evidence>
<dbReference type="PANTHER" id="PTHR43742">
    <property type="entry name" value="TRIMETHYLAMINE-N-OXIDE REDUCTASE"/>
    <property type="match status" value="1"/>
</dbReference>
<keyword evidence="10" id="KW-1185">Reference proteome</keyword>
<dbReference type="InterPro" id="IPR006963">
    <property type="entry name" value="Mopterin_OxRdtase_4Fe-4S_dom"/>
</dbReference>
<dbReference type="InterPro" id="IPR006657">
    <property type="entry name" value="MoPterin_dinucl-bd_dom"/>
</dbReference>